<dbReference type="PROSITE" id="PS51353">
    <property type="entry name" value="ARSC"/>
    <property type="match status" value="1"/>
</dbReference>
<dbReference type="NCBIfam" id="TIGR01617">
    <property type="entry name" value="arsC_related"/>
    <property type="match status" value="1"/>
</dbReference>
<sequence>MARTLTVFQYPTCDTCRAAVKQLQAQGHELDLRHIKDHPPTVEELRRLIPASGLPINKWFNTSGDAYRSLGLKDQMTKLSDEEKMALLASNGMLIKRPVVSDGHAATVGFREEELERVYADR</sequence>
<evidence type="ECO:0000313" key="2">
    <source>
        <dbReference type="EMBL" id="MBB6669701.1"/>
    </source>
</evidence>
<name>A0A7X0VDH4_9BACL</name>
<dbReference type="RefSeq" id="WP_185141145.1">
    <property type="nucleotide sequence ID" value="NZ_JACJVP010000004.1"/>
</dbReference>
<comment type="caution">
    <text evidence="2">The sequence shown here is derived from an EMBL/GenBank/DDBJ whole genome shotgun (WGS) entry which is preliminary data.</text>
</comment>
<dbReference type="Gene3D" id="3.40.30.10">
    <property type="entry name" value="Glutaredoxin"/>
    <property type="match status" value="1"/>
</dbReference>
<dbReference type="SUPFAM" id="SSF52833">
    <property type="entry name" value="Thioredoxin-like"/>
    <property type="match status" value="1"/>
</dbReference>
<dbReference type="Proteomes" id="UP000547209">
    <property type="component" value="Unassembled WGS sequence"/>
</dbReference>
<dbReference type="InterPro" id="IPR036249">
    <property type="entry name" value="Thioredoxin-like_sf"/>
</dbReference>
<organism evidence="2 3">
    <name type="scientific">Cohnella nanjingensis</name>
    <dbReference type="NCBI Taxonomy" id="1387779"/>
    <lineage>
        <taxon>Bacteria</taxon>
        <taxon>Bacillati</taxon>
        <taxon>Bacillota</taxon>
        <taxon>Bacilli</taxon>
        <taxon>Bacillales</taxon>
        <taxon>Paenibacillaceae</taxon>
        <taxon>Cohnella</taxon>
    </lineage>
</organism>
<proteinExistence type="inferred from homology"/>
<evidence type="ECO:0000256" key="1">
    <source>
        <dbReference type="PROSITE-ProRule" id="PRU01282"/>
    </source>
</evidence>
<dbReference type="CDD" id="cd03036">
    <property type="entry name" value="ArsC_like"/>
    <property type="match status" value="1"/>
</dbReference>
<dbReference type="Pfam" id="PF03960">
    <property type="entry name" value="ArsC"/>
    <property type="match status" value="1"/>
</dbReference>
<dbReference type="AlphaFoldDB" id="A0A7X0VDH4"/>
<dbReference type="InterPro" id="IPR006504">
    <property type="entry name" value="Tscrpt_reg_Spx/MgsR"/>
</dbReference>
<evidence type="ECO:0000313" key="3">
    <source>
        <dbReference type="Proteomes" id="UP000547209"/>
    </source>
</evidence>
<protein>
    <submittedName>
        <fullName evidence="2">Arsenate reductase family protein</fullName>
    </submittedName>
</protein>
<dbReference type="InterPro" id="IPR006660">
    <property type="entry name" value="Arsenate_reductase-like"/>
</dbReference>
<gene>
    <name evidence="2" type="ORF">H7C19_03265</name>
</gene>
<dbReference type="PANTHER" id="PTHR30041">
    <property type="entry name" value="ARSENATE REDUCTASE"/>
    <property type="match status" value="1"/>
</dbReference>
<keyword evidence="3" id="KW-1185">Reference proteome</keyword>
<accession>A0A7X0VDH4</accession>
<reference evidence="2 3" key="1">
    <citation type="submission" date="2020-08" db="EMBL/GenBank/DDBJ databases">
        <title>Cohnella phylogeny.</title>
        <authorList>
            <person name="Dunlap C."/>
        </authorList>
    </citation>
    <scope>NUCLEOTIDE SEQUENCE [LARGE SCALE GENOMIC DNA]</scope>
    <source>
        <strain evidence="2 3">DSM 28246</strain>
    </source>
</reference>
<comment type="similarity">
    <text evidence="1">Belongs to the ArsC family.</text>
</comment>
<dbReference type="EMBL" id="JACJVP010000004">
    <property type="protein sequence ID" value="MBB6669701.1"/>
    <property type="molecule type" value="Genomic_DNA"/>
</dbReference>
<dbReference type="PANTHER" id="PTHR30041:SF8">
    <property type="entry name" value="PROTEIN YFFB"/>
    <property type="match status" value="1"/>
</dbReference>